<accession>A0A0R0LYP0</accession>
<proteinExistence type="predicted"/>
<evidence type="ECO:0000313" key="2">
    <source>
        <dbReference type="Proteomes" id="UP000051530"/>
    </source>
</evidence>
<dbReference type="EMBL" id="LGUB01000082">
    <property type="protein sequence ID" value="KRH94396.1"/>
    <property type="molecule type" value="Genomic_DNA"/>
</dbReference>
<protein>
    <submittedName>
        <fullName evidence="1">Uncharacterized protein</fullName>
    </submittedName>
</protein>
<reference evidence="1 2" key="1">
    <citation type="submission" date="2015-07" db="EMBL/GenBank/DDBJ databases">
        <title>The genome of Pseudoloma neurophilia, a relevant intracellular parasite of the zebrafish.</title>
        <authorList>
            <person name="Ndikumana S."/>
            <person name="Pelin A."/>
            <person name="Sanders J."/>
            <person name="Corradi N."/>
        </authorList>
    </citation>
    <scope>NUCLEOTIDE SEQUENCE [LARGE SCALE GENOMIC DNA]</scope>
    <source>
        <strain evidence="1 2">MK1</strain>
    </source>
</reference>
<evidence type="ECO:0000313" key="1">
    <source>
        <dbReference type="EMBL" id="KRH94396.1"/>
    </source>
</evidence>
<dbReference type="Proteomes" id="UP000051530">
    <property type="component" value="Unassembled WGS sequence"/>
</dbReference>
<dbReference type="VEuPathDB" id="MicrosporidiaDB:M153_2750003364"/>
<keyword evidence="2" id="KW-1185">Reference proteome</keyword>
<sequence>MVDKLDLYKKRESLIHEIKALSDFPSNTVYLRDETTNKYESVKYDIAIRKLKEKIEEITLLIDNYE</sequence>
<name>A0A0R0LYP0_9MICR</name>
<comment type="caution">
    <text evidence="1">The sequence shown here is derived from an EMBL/GenBank/DDBJ whole genome shotgun (WGS) entry which is preliminary data.</text>
</comment>
<dbReference type="AlphaFoldDB" id="A0A0R0LYP0"/>
<organism evidence="1 2">
    <name type="scientific">Pseudoloma neurophilia</name>
    <dbReference type="NCBI Taxonomy" id="146866"/>
    <lineage>
        <taxon>Eukaryota</taxon>
        <taxon>Fungi</taxon>
        <taxon>Fungi incertae sedis</taxon>
        <taxon>Microsporidia</taxon>
        <taxon>Pseudoloma</taxon>
    </lineage>
</organism>
<gene>
    <name evidence="1" type="ORF">M153_2750003364</name>
</gene>